<proteinExistence type="predicted"/>
<name>A0A3D8IC42_9HELI</name>
<accession>A0A3D8IC42</accession>
<reference evidence="1 2" key="1">
    <citation type="submission" date="2018-04" db="EMBL/GenBank/DDBJ databases">
        <title>Novel Campyloabacter and Helicobacter Species and Strains.</title>
        <authorList>
            <person name="Mannion A.J."/>
            <person name="Shen Z."/>
            <person name="Fox J.G."/>
        </authorList>
    </citation>
    <scope>NUCLEOTIDE SEQUENCE [LARGE SCALE GENOMIC DNA]</scope>
    <source>
        <strain evidence="1 2">MIT 17-337</strain>
    </source>
</reference>
<evidence type="ECO:0000313" key="2">
    <source>
        <dbReference type="Proteomes" id="UP000256379"/>
    </source>
</evidence>
<keyword evidence="2" id="KW-1185">Reference proteome</keyword>
<gene>
    <name evidence="1" type="ORF">CQA53_09515</name>
</gene>
<dbReference type="Proteomes" id="UP000256379">
    <property type="component" value="Unassembled WGS sequence"/>
</dbReference>
<dbReference type="AlphaFoldDB" id="A0A3D8IC42"/>
<protein>
    <submittedName>
        <fullName evidence="1">Uncharacterized protein</fullName>
    </submittedName>
</protein>
<sequence>MQVTLQISNADEKLIKALKSVISIHPQAKLKIEQEKLTENGYTPEFEAEILKEMKEHKKAIKKGIIKTYHSFEDYKKAMNAI</sequence>
<evidence type="ECO:0000313" key="1">
    <source>
        <dbReference type="EMBL" id="RDU62111.1"/>
    </source>
</evidence>
<organism evidence="1 2">
    <name type="scientific">Helicobacter didelphidarum</name>
    <dbReference type="NCBI Taxonomy" id="2040648"/>
    <lineage>
        <taxon>Bacteria</taxon>
        <taxon>Pseudomonadati</taxon>
        <taxon>Campylobacterota</taxon>
        <taxon>Epsilonproteobacteria</taxon>
        <taxon>Campylobacterales</taxon>
        <taxon>Helicobacteraceae</taxon>
        <taxon>Helicobacter</taxon>
    </lineage>
</organism>
<dbReference type="OrthoDB" id="5327357at2"/>
<dbReference type="RefSeq" id="WP_115543766.1">
    <property type="nucleotide sequence ID" value="NZ_NXLQ01000035.1"/>
</dbReference>
<dbReference type="EMBL" id="NXLQ01000035">
    <property type="protein sequence ID" value="RDU62111.1"/>
    <property type="molecule type" value="Genomic_DNA"/>
</dbReference>
<comment type="caution">
    <text evidence="1">The sequence shown here is derived from an EMBL/GenBank/DDBJ whole genome shotgun (WGS) entry which is preliminary data.</text>
</comment>